<feature type="domain" description="Response regulatory" evidence="10">
    <location>
        <begin position="3"/>
        <end position="120"/>
    </location>
</feature>
<dbReference type="RefSeq" id="WP_379928844.1">
    <property type="nucleotide sequence ID" value="NZ_JBHUMM010000010.1"/>
</dbReference>
<evidence type="ECO:0000256" key="3">
    <source>
        <dbReference type="ARBA" id="ARBA00022553"/>
    </source>
</evidence>
<dbReference type="Proteomes" id="UP001597497">
    <property type="component" value="Unassembled WGS sequence"/>
</dbReference>
<comment type="subcellular location">
    <subcellularLocation>
        <location evidence="1">Cytoplasm</location>
    </subcellularLocation>
</comment>
<comment type="caution">
    <text evidence="11">The sequence shown here is derived from an EMBL/GenBank/DDBJ whole genome shotgun (WGS) entry which is preliminary data.</text>
</comment>
<dbReference type="Pfam" id="PF00072">
    <property type="entry name" value="Response_reg"/>
    <property type="match status" value="1"/>
</dbReference>
<gene>
    <name evidence="11" type="ORF">ACFSUC_07175</name>
</gene>
<feature type="domain" description="HTH araC/xylS-type" evidence="9">
    <location>
        <begin position="246"/>
        <end position="345"/>
    </location>
</feature>
<organism evidence="11 12">
    <name type="scientific">Marinicrinis sediminis</name>
    <dbReference type="NCBI Taxonomy" id="1652465"/>
    <lineage>
        <taxon>Bacteria</taxon>
        <taxon>Bacillati</taxon>
        <taxon>Bacillota</taxon>
        <taxon>Bacilli</taxon>
        <taxon>Bacillales</taxon>
        <taxon>Paenibacillaceae</taxon>
    </lineage>
</organism>
<dbReference type="InterPro" id="IPR001789">
    <property type="entry name" value="Sig_transdc_resp-reg_receiver"/>
</dbReference>
<keyword evidence="7" id="KW-0804">Transcription</keyword>
<name>A0ABW5R8M4_9BACL</name>
<keyword evidence="6" id="KW-0238">DNA-binding</keyword>
<evidence type="ECO:0000256" key="8">
    <source>
        <dbReference type="PROSITE-ProRule" id="PRU00169"/>
    </source>
</evidence>
<dbReference type="PANTHER" id="PTHR42713:SF3">
    <property type="entry name" value="TRANSCRIPTIONAL REGULATORY PROTEIN HPTR"/>
    <property type="match status" value="1"/>
</dbReference>
<evidence type="ECO:0000256" key="5">
    <source>
        <dbReference type="ARBA" id="ARBA00023015"/>
    </source>
</evidence>
<evidence type="ECO:0000256" key="1">
    <source>
        <dbReference type="ARBA" id="ARBA00004496"/>
    </source>
</evidence>
<keyword evidence="3 8" id="KW-0597">Phosphoprotein</keyword>
<dbReference type="PANTHER" id="PTHR42713">
    <property type="entry name" value="HISTIDINE KINASE-RELATED"/>
    <property type="match status" value="1"/>
</dbReference>
<evidence type="ECO:0000256" key="7">
    <source>
        <dbReference type="ARBA" id="ARBA00023163"/>
    </source>
</evidence>
<evidence type="ECO:0000256" key="6">
    <source>
        <dbReference type="ARBA" id="ARBA00023125"/>
    </source>
</evidence>
<protein>
    <submittedName>
        <fullName evidence="11">Response regulator</fullName>
    </submittedName>
</protein>
<dbReference type="SUPFAM" id="SSF46689">
    <property type="entry name" value="Homeodomain-like"/>
    <property type="match status" value="2"/>
</dbReference>
<dbReference type="InterPro" id="IPR011006">
    <property type="entry name" value="CheY-like_superfamily"/>
</dbReference>
<dbReference type="SMART" id="SM00448">
    <property type="entry name" value="REC"/>
    <property type="match status" value="1"/>
</dbReference>
<feature type="modified residue" description="4-aspartylphosphate" evidence="8">
    <location>
        <position position="55"/>
    </location>
</feature>
<dbReference type="EMBL" id="JBHUMM010000010">
    <property type="protein sequence ID" value="MFD2671386.1"/>
    <property type="molecule type" value="Genomic_DNA"/>
</dbReference>
<evidence type="ECO:0000256" key="2">
    <source>
        <dbReference type="ARBA" id="ARBA00022490"/>
    </source>
</evidence>
<evidence type="ECO:0000313" key="11">
    <source>
        <dbReference type="EMBL" id="MFD2671386.1"/>
    </source>
</evidence>
<dbReference type="CDD" id="cd17536">
    <property type="entry name" value="REC_YesN-like"/>
    <property type="match status" value="1"/>
</dbReference>
<accession>A0ABW5R8M4</accession>
<keyword evidence="12" id="KW-1185">Reference proteome</keyword>
<evidence type="ECO:0000259" key="9">
    <source>
        <dbReference type="PROSITE" id="PS01124"/>
    </source>
</evidence>
<dbReference type="InterPro" id="IPR009057">
    <property type="entry name" value="Homeodomain-like_sf"/>
</dbReference>
<sequence>MYRVLIVDDEQMIHFSLKKLIEQSDLGFELVGEAEDGREALELIQQTAPDLVITDIYMPELDGLELIEQAKSAHPKVTFMILSGYNDFSFAQKAIRFGVSDFLLKPIDPQAFLDTLKRIHHKLTQDKERFSTLNEWLTAYHQMQKQLFEEMWSLKGAQASATLEAILHHLQQRQTEEVPLTHLTHDLLLWLENELRKKGISLEEQAGSPPSSHPIASTLTRTRIQVQQWMQILKEWRNLGSRMNMKRALDYMKTHYMREDLSLNEVAGYIGISPAYFSRSFREEWQVTFIKYLINLRMEKARELLEITDLSTCQVALEVGFSDYPHFSKTFKKLTGVTPSEYRKQRTLAHG</sequence>
<evidence type="ECO:0000256" key="4">
    <source>
        <dbReference type="ARBA" id="ARBA00023012"/>
    </source>
</evidence>
<reference evidence="12" key="1">
    <citation type="journal article" date="2019" name="Int. J. Syst. Evol. Microbiol.">
        <title>The Global Catalogue of Microorganisms (GCM) 10K type strain sequencing project: providing services to taxonomists for standard genome sequencing and annotation.</title>
        <authorList>
            <consortium name="The Broad Institute Genomics Platform"/>
            <consortium name="The Broad Institute Genome Sequencing Center for Infectious Disease"/>
            <person name="Wu L."/>
            <person name="Ma J."/>
        </authorList>
    </citation>
    <scope>NUCLEOTIDE SEQUENCE [LARGE SCALE GENOMIC DNA]</scope>
    <source>
        <strain evidence="12">KCTC 33676</strain>
    </source>
</reference>
<dbReference type="PROSITE" id="PS50110">
    <property type="entry name" value="RESPONSE_REGULATORY"/>
    <property type="match status" value="1"/>
</dbReference>
<dbReference type="InterPro" id="IPR051552">
    <property type="entry name" value="HptR"/>
</dbReference>
<keyword evidence="2" id="KW-0963">Cytoplasm</keyword>
<proteinExistence type="predicted"/>
<dbReference type="Pfam" id="PF12833">
    <property type="entry name" value="HTH_18"/>
    <property type="match status" value="1"/>
</dbReference>
<keyword evidence="5" id="KW-0805">Transcription regulation</keyword>
<keyword evidence="4" id="KW-0902">Two-component regulatory system</keyword>
<dbReference type="PROSITE" id="PS01124">
    <property type="entry name" value="HTH_ARAC_FAMILY_2"/>
    <property type="match status" value="1"/>
</dbReference>
<dbReference type="InterPro" id="IPR020449">
    <property type="entry name" value="Tscrpt_reg_AraC-type_HTH"/>
</dbReference>
<dbReference type="Gene3D" id="1.10.10.60">
    <property type="entry name" value="Homeodomain-like"/>
    <property type="match status" value="2"/>
</dbReference>
<dbReference type="SMART" id="SM00342">
    <property type="entry name" value="HTH_ARAC"/>
    <property type="match status" value="1"/>
</dbReference>
<dbReference type="PRINTS" id="PR00032">
    <property type="entry name" value="HTHARAC"/>
</dbReference>
<dbReference type="SUPFAM" id="SSF52172">
    <property type="entry name" value="CheY-like"/>
    <property type="match status" value="1"/>
</dbReference>
<evidence type="ECO:0000313" key="12">
    <source>
        <dbReference type="Proteomes" id="UP001597497"/>
    </source>
</evidence>
<evidence type="ECO:0000259" key="10">
    <source>
        <dbReference type="PROSITE" id="PS50110"/>
    </source>
</evidence>
<dbReference type="Gene3D" id="3.40.50.2300">
    <property type="match status" value="1"/>
</dbReference>
<dbReference type="InterPro" id="IPR018060">
    <property type="entry name" value="HTH_AraC"/>
</dbReference>